<dbReference type="Proteomes" id="UP000317496">
    <property type="component" value="Chromosome"/>
</dbReference>
<gene>
    <name evidence="2" type="ORF">FNB15_08430</name>
</gene>
<sequence length="63" mass="7383">MPRLERIHGLAIPAPRFTRWALVYFLKFVALPGLLLLLLADVALYFVFRHWLDACYGVLCFFQ</sequence>
<dbReference type="RefSeq" id="WP_144068273.1">
    <property type="nucleotide sequence ID" value="NZ_CP041636.1"/>
</dbReference>
<dbReference type="KEGG" id="fer:FNB15_08430"/>
<organism evidence="2 3">
    <name type="scientific">Ferrovibrio terrae</name>
    <dbReference type="NCBI Taxonomy" id="2594003"/>
    <lineage>
        <taxon>Bacteria</taxon>
        <taxon>Pseudomonadati</taxon>
        <taxon>Pseudomonadota</taxon>
        <taxon>Alphaproteobacteria</taxon>
        <taxon>Rhodospirillales</taxon>
        <taxon>Rhodospirillaceae</taxon>
        <taxon>Ferrovibrio</taxon>
    </lineage>
</organism>
<protein>
    <submittedName>
        <fullName evidence="2">Uncharacterized protein</fullName>
    </submittedName>
</protein>
<keyword evidence="3" id="KW-1185">Reference proteome</keyword>
<name>A0A516H0L2_9PROT</name>
<dbReference type="EMBL" id="CP041636">
    <property type="protein sequence ID" value="QDO97292.1"/>
    <property type="molecule type" value="Genomic_DNA"/>
</dbReference>
<evidence type="ECO:0000256" key="1">
    <source>
        <dbReference type="SAM" id="Phobius"/>
    </source>
</evidence>
<reference evidence="2 3" key="1">
    <citation type="submission" date="2019-07" db="EMBL/GenBank/DDBJ databases">
        <title>Genome sequencing for Ferrovibrio sp. K5.</title>
        <authorList>
            <person name="Park S.-J."/>
        </authorList>
    </citation>
    <scope>NUCLEOTIDE SEQUENCE [LARGE SCALE GENOMIC DNA]</scope>
    <source>
        <strain evidence="2 3">K5</strain>
    </source>
</reference>
<evidence type="ECO:0000313" key="2">
    <source>
        <dbReference type="EMBL" id="QDO97292.1"/>
    </source>
</evidence>
<evidence type="ECO:0000313" key="3">
    <source>
        <dbReference type="Proteomes" id="UP000317496"/>
    </source>
</evidence>
<dbReference type="AlphaFoldDB" id="A0A516H0L2"/>
<proteinExistence type="predicted"/>
<keyword evidence="1" id="KW-1133">Transmembrane helix</keyword>
<keyword evidence="1" id="KW-0472">Membrane</keyword>
<feature type="transmembrane region" description="Helical" evidence="1">
    <location>
        <begin position="21"/>
        <end position="48"/>
    </location>
</feature>
<accession>A0A516H0L2</accession>
<keyword evidence="1" id="KW-0812">Transmembrane</keyword>